<dbReference type="InterPro" id="IPR004872">
    <property type="entry name" value="Lipoprotein_NlpA"/>
</dbReference>
<feature type="chain" id="PRO_5039398237" evidence="7">
    <location>
        <begin position="21"/>
        <end position="279"/>
    </location>
</feature>
<sequence length="279" mass="30153">MFKKIAAMSAAAALSLGLVACGSDDAGSDPAGTGDTKTIRVATSPGPYSELFQEGVAPILEKEGYTLEYTNFTDLTQADTALAEGNADLNVEQHTAWLEVFNKEKGADLVSITEVPTVPAGLYSEKHEKLEDVADGQSVGIPLDGSNKSRAIHVLVDAGWITLRDDADEALLSEADIAENPHNLDIKPMDSANLSRSLPDLDWAVIPGSMSYSAGLDPNLQRFQENLRPELILVAVTTEGKQDTPWAKAVAEAYRSEEFKAYFDSQNTNNYWFLPDSLN</sequence>
<evidence type="ECO:0000256" key="4">
    <source>
        <dbReference type="ARBA" id="ARBA00023136"/>
    </source>
</evidence>
<name>A0A2N6T676_9CORY</name>
<gene>
    <name evidence="8" type="ORF">CJ203_04065</name>
</gene>
<dbReference type="PANTHER" id="PTHR30429">
    <property type="entry name" value="D-METHIONINE-BINDING LIPOPROTEIN METQ"/>
    <property type="match status" value="1"/>
</dbReference>
<dbReference type="RefSeq" id="WP_102723646.1">
    <property type="nucleotide sequence ID" value="NZ_PNHG01000004.1"/>
</dbReference>
<dbReference type="PANTHER" id="PTHR30429:SF0">
    <property type="entry name" value="METHIONINE-BINDING LIPOPROTEIN METQ"/>
    <property type="match status" value="1"/>
</dbReference>
<feature type="signal peptide" evidence="7">
    <location>
        <begin position="1"/>
        <end position="20"/>
    </location>
</feature>
<accession>A0A2N6T676</accession>
<dbReference type="PROSITE" id="PS51257">
    <property type="entry name" value="PROKAR_LIPOPROTEIN"/>
    <property type="match status" value="1"/>
</dbReference>
<organism evidence="8 9">
    <name type="scientific">Corynebacterium tuscaniense</name>
    <dbReference type="NCBI Taxonomy" id="302449"/>
    <lineage>
        <taxon>Bacteria</taxon>
        <taxon>Bacillati</taxon>
        <taxon>Actinomycetota</taxon>
        <taxon>Actinomycetes</taxon>
        <taxon>Mycobacteriales</taxon>
        <taxon>Corynebacteriaceae</taxon>
        <taxon>Corynebacterium</taxon>
    </lineage>
</organism>
<dbReference type="AlphaFoldDB" id="A0A2N6T676"/>
<evidence type="ECO:0000256" key="3">
    <source>
        <dbReference type="ARBA" id="ARBA00022729"/>
    </source>
</evidence>
<keyword evidence="3 7" id="KW-0732">Signal</keyword>
<comment type="similarity">
    <text evidence="2">Belongs to the NlpA lipoprotein family.</text>
</comment>
<keyword evidence="4" id="KW-0472">Membrane</keyword>
<evidence type="ECO:0000256" key="5">
    <source>
        <dbReference type="ARBA" id="ARBA00023139"/>
    </source>
</evidence>
<comment type="caution">
    <text evidence="8">The sequence shown here is derived from an EMBL/GenBank/DDBJ whole genome shotgun (WGS) entry which is preliminary data.</text>
</comment>
<proteinExistence type="inferred from homology"/>
<dbReference type="Gene3D" id="3.40.190.10">
    <property type="entry name" value="Periplasmic binding protein-like II"/>
    <property type="match status" value="2"/>
</dbReference>
<protein>
    <submittedName>
        <fullName evidence="8">Metal ABC transporter substrate-binding protein</fullName>
    </submittedName>
</protein>
<keyword evidence="6" id="KW-0449">Lipoprotein</keyword>
<dbReference type="Proteomes" id="UP000235836">
    <property type="component" value="Unassembled WGS sequence"/>
</dbReference>
<keyword evidence="9" id="KW-1185">Reference proteome</keyword>
<evidence type="ECO:0000256" key="1">
    <source>
        <dbReference type="ARBA" id="ARBA00004635"/>
    </source>
</evidence>
<comment type="subcellular location">
    <subcellularLocation>
        <location evidence="1">Membrane</location>
        <topology evidence="1">Lipid-anchor</topology>
    </subcellularLocation>
</comment>
<evidence type="ECO:0000256" key="2">
    <source>
        <dbReference type="ARBA" id="ARBA00008973"/>
    </source>
</evidence>
<dbReference type="GO" id="GO:0016020">
    <property type="term" value="C:membrane"/>
    <property type="evidence" value="ECO:0007669"/>
    <property type="project" value="UniProtKB-SubCell"/>
</dbReference>
<evidence type="ECO:0000256" key="7">
    <source>
        <dbReference type="SAM" id="SignalP"/>
    </source>
</evidence>
<evidence type="ECO:0000313" key="8">
    <source>
        <dbReference type="EMBL" id="PMC64834.1"/>
    </source>
</evidence>
<evidence type="ECO:0000256" key="6">
    <source>
        <dbReference type="ARBA" id="ARBA00023288"/>
    </source>
</evidence>
<reference evidence="8 9" key="1">
    <citation type="submission" date="2017-09" db="EMBL/GenBank/DDBJ databases">
        <title>Bacterial strain isolated from the female urinary microbiota.</title>
        <authorList>
            <person name="Thomas-White K."/>
            <person name="Kumar N."/>
            <person name="Forster S."/>
            <person name="Putonti C."/>
            <person name="Lawley T."/>
            <person name="Wolfe A.J."/>
        </authorList>
    </citation>
    <scope>NUCLEOTIDE SEQUENCE [LARGE SCALE GENOMIC DNA]</scope>
    <source>
        <strain evidence="8 9">UMB0792</strain>
    </source>
</reference>
<evidence type="ECO:0000313" key="9">
    <source>
        <dbReference type="Proteomes" id="UP000235836"/>
    </source>
</evidence>
<keyword evidence="5" id="KW-0564">Palmitate</keyword>
<dbReference type="Pfam" id="PF03180">
    <property type="entry name" value="Lipoprotein_9"/>
    <property type="match status" value="1"/>
</dbReference>
<dbReference type="SUPFAM" id="SSF53850">
    <property type="entry name" value="Periplasmic binding protein-like II"/>
    <property type="match status" value="1"/>
</dbReference>
<dbReference type="EMBL" id="PNHG01000004">
    <property type="protein sequence ID" value="PMC64834.1"/>
    <property type="molecule type" value="Genomic_DNA"/>
</dbReference>